<accession>A0ACB9PL59</accession>
<organism evidence="1 2">
    <name type="scientific">Bauhinia variegata</name>
    <name type="common">Purple orchid tree</name>
    <name type="synonym">Phanera variegata</name>
    <dbReference type="NCBI Taxonomy" id="167791"/>
    <lineage>
        <taxon>Eukaryota</taxon>
        <taxon>Viridiplantae</taxon>
        <taxon>Streptophyta</taxon>
        <taxon>Embryophyta</taxon>
        <taxon>Tracheophyta</taxon>
        <taxon>Spermatophyta</taxon>
        <taxon>Magnoliopsida</taxon>
        <taxon>eudicotyledons</taxon>
        <taxon>Gunneridae</taxon>
        <taxon>Pentapetalae</taxon>
        <taxon>rosids</taxon>
        <taxon>fabids</taxon>
        <taxon>Fabales</taxon>
        <taxon>Fabaceae</taxon>
        <taxon>Cercidoideae</taxon>
        <taxon>Cercideae</taxon>
        <taxon>Bauhiniinae</taxon>
        <taxon>Bauhinia</taxon>
    </lineage>
</organism>
<keyword evidence="2" id="KW-1185">Reference proteome</keyword>
<dbReference type="Proteomes" id="UP000828941">
    <property type="component" value="Chromosome 4"/>
</dbReference>
<reference evidence="1 2" key="1">
    <citation type="journal article" date="2022" name="DNA Res.">
        <title>Chromosomal-level genome assembly of the orchid tree Bauhinia variegata (Leguminosae; Cercidoideae) supports the allotetraploid origin hypothesis of Bauhinia.</title>
        <authorList>
            <person name="Zhong Y."/>
            <person name="Chen Y."/>
            <person name="Zheng D."/>
            <person name="Pang J."/>
            <person name="Liu Y."/>
            <person name="Luo S."/>
            <person name="Meng S."/>
            <person name="Qian L."/>
            <person name="Wei D."/>
            <person name="Dai S."/>
            <person name="Zhou R."/>
        </authorList>
    </citation>
    <scope>NUCLEOTIDE SEQUENCE [LARGE SCALE GENOMIC DNA]</scope>
    <source>
        <strain evidence="1">BV-YZ2020</strain>
    </source>
</reference>
<dbReference type="EMBL" id="CM039429">
    <property type="protein sequence ID" value="KAI4349252.1"/>
    <property type="molecule type" value="Genomic_DNA"/>
</dbReference>
<evidence type="ECO:0000313" key="2">
    <source>
        <dbReference type="Proteomes" id="UP000828941"/>
    </source>
</evidence>
<proteinExistence type="predicted"/>
<name>A0ACB9PL59_BAUVA</name>
<comment type="caution">
    <text evidence="1">The sequence shown here is derived from an EMBL/GenBank/DDBJ whole genome shotgun (WGS) entry which is preliminary data.</text>
</comment>
<sequence length="106" mass="11262">MGNAHGHRKHRYPLPQNPGPIYAPPAHPQIPSSAYPSTTQSQSSSKMLSLPYAHVDSSLRALSGQAEGFGRFAIGGLHGPLHKVTTLAGFSDSIVIVSMHLKLPSL</sequence>
<protein>
    <submittedName>
        <fullName evidence="1">Uncharacterized protein</fullName>
    </submittedName>
</protein>
<gene>
    <name evidence="1" type="ORF">L6164_009864</name>
</gene>
<evidence type="ECO:0000313" key="1">
    <source>
        <dbReference type="EMBL" id="KAI4349252.1"/>
    </source>
</evidence>